<keyword evidence="4" id="KW-1133">Transmembrane helix</keyword>
<evidence type="ECO:0000256" key="3">
    <source>
        <dbReference type="ARBA" id="ARBA00022692"/>
    </source>
</evidence>
<keyword evidence="1" id="KW-1003">Cell membrane</keyword>
<evidence type="ECO:0000256" key="4">
    <source>
        <dbReference type="ARBA" id="ARBA00022989"/>
    </source>
</evidence>
<keyword evidence="7" id="KW-0934">Plastid</keyword>
<sequence length="277" mass="31939">MSSEINFQVLLYSLKFNSKFLITHYSPSGTLVNIWRLCIINGCMISLGFFLIQNGSQLQFTKQLITPRKQSVSRYKIMKSIDLKLPKSLLFIDSREIIQKLVASLPVQSVQVNRLIKPPRLQIQLEGPVPVVMAQRRSPNGMQKGLIDEKAHWIDTDRIQITKEKLALIRIRGWQNLHRATIAEVLSQRGQFRDSLKEIRIDPDGTLWLVLSGIGPIRFGLVDEFLSFRLKMLSHLCHVLPAKIEGRRSEFIDVSCMEQPEIGFLNQSEYRKKKHFS</sequence>
<feature type="domain" description="POTRA" evidence="6">
    <location>
        <begin position="70"/>
        <end position="126"/>
    </location>
</feature>
<evidence type="ECO:0000256" key="2">
    <source>
        <dbReference type="ARBA" id="ARBA00022618"/>
    </source>
</evidence>
<keyword evidence="5" id="KW-0131">Cell cycle</keyword>
<dbReference type="EMBL" id="CP000815">
    <property type="protein sequence ID" value="ACB42537.1"/>
    <property type="molecule type" value="Genomic_DNA"/>
</dbReference>
<keyword evidence="4" id="KW-0472">Membrane</keyword>
<dbReference type="RefSeq" id="YP_002048747.1">
    <property type="nucleotide sequence ID" value="NC_011087.1"/>
</dbReference>
<evidence type="ECO:0000313" key="7">
    <source>
        <dbReference type="EMBL" id="ACB42537.1"/>
    </source>
</evidence>
<dbReference type="InterPro" id="IPR013685">
    <property type="entry name" value="POTRA_FtsQ_type"/>
</dbReference>
<dbReference type="GeneID" id="6481581"/>
<evidence type="ECO:0000256" key="5">
    <source>
        <dbReference type="ARBA" id="ARBA00023306"/>
    </source>
</evidence>
<organism evidence="7">
    <name type="scientific">Paulinella chromatophora</name>
    <dbReference type="NCBI Taxonomy" id="39717"/>
    <lineage>
        <taxon>Eukaryota</taxon>
        <taxon>Sar</taxon>
        <taxon>Rhizaria</taxon>
        <taxon>Cercozoa</taxon>
        <taxon>Imbricatea</taxon>
        <taxon>Silicofilosea</taxon>
        <taxon>Euglyphida</taxon>
        <taxon>Paulinellidae</taxon>
        <taxon>Paulinella</taxon>
    </lineage>
</organism>
<gene>
    <name evidence="7" type="ordered locus">PCC_0082</name>
</gene>
<accession>B1X3L8</accession>
<protein>
    <recommendedName>
        <fullName evidence="6">POTRA domain-containing protein</fullName>
    </recommendedName>
</protein>
<keyword evidence="2" id="KW-0132">Cell division</keyword>
<keyword evidence="3" id="KW-0812">Transmembrane</keyword>
<dbReference type="AlphaFoldDB" id="B1X3L8"/>
<evidence type="ECO:0000259" key="6">
    <source>
        <dbReference type="Pfam" id="PF08478"/>
    </source>
</evidence>
<name>B1X3L8_PAUCH</name>
<reference evidence="7" key="2">
    <citation type="journal article" date="2008" name="Curr. Biol.">
        <title>Chromatophore genome sequence of Paulinella sheds light on acquisition of photosynthesis by eukaryotes.</title>
        <authorList>
            <person name="Nowack E.C.M."/>
            <person name="Melkonian M."/>
            <person name="Gloeckner G."/>
        </authorList>
    </citation>
    <scope>NUCLEOTIDE SEQUENCE [LARGE SCALE GENOMIC DNA]</scope>
</reference>
<evidence type="ECO:0000256" key="1">
    <source>
        <dbReference type="ARBA" id="ARBA00022475"/>
    </source>
</evidence>
<proteinExistence type="predicted"/>
<reference evidence="7" key="1">
    <citation type="submission" date="2007-08" db="EMBL/GenBank/DDBJ databases">
        <authorList>
            <person name="Gloeckner G."/>
            <person name="Nowack E."/>
            <person name="Melkonian M."/>
        </authorList>
    </citation>
    <scope>NUCLEOTIDE SEQUENCE</scope>
</reference>
<geneLocation type="organellar chromatophore" evidence="7"/>
<dbReference type="Pfam" id="PF08478">
    <property type="entry name" value="POTRA_1"/>
    <property type="match status" value="1"/>
</dbReference>